<evidence type="ECO:0000256" key="3">
    <source>
        <dbReference type="SAM" id="Phobius"/>
    </source>
</evidence>
<dbReference type="CDD" id="cd01949">
    <property type="entry name" value="GGDEF"/>
    <property type="match status" value="1"/>
</dbReference>
<feature type="transmembrane region" description="Helical" evidence="3">
    <location>
        <begin position="41"/>
        <end position="60"/>
    </location>
</feature>
<keyword evidence="3" id="KW-0472">Membrane</keyword>
<dbReference type="PANTHER" id="PTHR45138:SF9">
    <property type="entry name" value="DIGUANYLATE CYCLASE DGCM-RELATED"/>
    <property type="match status" value="1"/>
</dbReference>
<reference evidence="5 6" key="1">
    <citation type="submission" date="2023-08" db="EMBL/GenBank/DDBJ databases">
        <title>Pseudoalteromonas haloplanktis LL1 genome.</title>
        <authorList>
            <person name="Wu S."/>
        </authorList>
    </citation>
    <scope>NUCLEOTIDE SEQUENCE [LARGE SCALE GENOMIC DNA]</scope>
    <source>
        <strain evidence="5 6">LL1</strain>
    </source>
</reference>
<keyword evidence="5" id="KW-0808">Transferase</keyword>
<dbReference type="Gene3D" id="3.30.70.270">
    <property type="match status" value="1"/>
</dbReference>
<name>A0ABU1BB87_PSEHA</name>
<dbReference type="Proteomes" id="UP001226574">
    <property type="component" value="Unassembled WGS sequence"/>
</dbReference>
<feature type="domain" description="GGDEF" evidence="4">
    <location>
        <begin position="204"/>
        <end position="335"/>
    </location>
</feature>
<dbReference type="EMBL" id="JAVIFY010000005">
    <property type="protein sequence ID" value="MDQ9091708.1"/>
    <property type="molecule type" value="Genomic_DNA"/>
</dbReference>
<keyword evidence="3" id="KW-1133">Transmembrane helix</keyword>
<gene>
    <name evidence="5" type="ORF">RC083_08905</name>
</gene>
<dbReference type="InterPro" id="IPR029787">
    <property type="entry name" value="Nucleotide_cyclase"/>
</dbReference>
<dbReference type="PANTHER" id="PTHR45138">
    <property type="entry name" value="REGULATORY COMPONENTS OF SENSORY TRANSDUCTION SYSTEM"/>
    <property type="match status" value="1"/>
</dbReference>
<accession>A0ABU1BB87</accession>
<dbReference type="InterPro" id="IPR050469">
    <property type="entry name" value="Diguanylate_Cyclase"/>
</dbReference>
<proteinExistence type="predicted"/>
<feature type="transmembrane region" description="Helical" evidence="3">
    <location>
        <begin position="145"/>
        <end position="163"/>
    </location>
</feature>
<dbReference type="InterPro" id="IPR048435">
    <property type="entry name" value="MASE6"/>
</dbReference>
<evidence type="ECO:0000256" key="1">
    <source>
        <dbReference type="ARBA" id="ARBA00012528"/>
    </source>
</evidence>
<evidence type="ECO:0000259" key="4">
    <source>
        <dbReference type="PROSITE" id="PS50887"/>
    </source>
</evidence>
<dbReference type="SMART" id="SM00267">
    <property type="entry name" value="GGDEF"/>
    <property type="match status" value="1"/>
</dbReference>
<protein>
    <recommendedName>
        <fullName evidence="1">diguanylate cyclase</fullName>
        <ecNumber evidence="1">2.7.7.65</ecNumber>
    </recommendedName>
</protein>
<dbReference type="EC" id="2.7.7.65" evidence="1"/>
<keyword evidence="3" id="KW-0812">Transmembrane</keyword>
<dbReference type="InterPro" id="IPR043128">
    <property type="entry name" value="Rev_trsase/Diguanyl_cyclase"/>
</dbReference>
<dbReference type="PROSITE" id="PS50887">
    <property type="entry name" value="GGDEF"/>
    <property type="match status" value="1"/>
</dbReference>
<dbReference type="Pfam" id="PF20966">
    <property type="entry name" value="MASE6"/>
    <property type="match status" value="1"/>
</dbReference>
<organism evidence="5 6">
    <name type="scientific">Pseudoalteromonas haloplanktis</name>
    <name type="common">Alteromonas haloplanktis</name>
    <dbReference type="NCBI Taxonomy" id="228"/>
    <lineage>
        <taxon>Bacteria</taxon>
        <taxon>Pseudomonadati</taxon>
        <taxon>Pseudomonadota</taxon>
        <taxon>Gammaproteobacteria</taxon>
        <taxon>Alteromonadales</taxon>
        <taxon>Pseudoalteromonadaceae</taxon>
        <taxon>Pseudoalteromonas</taxon>
    </lineage>
</organism>
<dbReference type="RefSeq" id="WP_016706793.1">
    <property type="nucleotide sequence ID" value="NZ_JAVIFY010000005.1"/>
</dbReference>
<comment type="caution">
    <text evidence="5">The sequence shown here is derived from an EMBL/GenBank/DDBJ whole genome shotgun (WGS) entry which is preliminary data.</text>
</comment>
<feature type="transmembrane region" description="Helical" evidence="3">
    <location>
        <begin position="72"/>
        <end position="90"/>
    </location>
</feature>
<dbReference type="InterPro" id="IPR000160">
    <property type="entry name" value="GGDEF_dom"/>
</dbReference>
<dbReference type="SUPFAM" id="SSF55073">
    <property type="entry name" value="Nucleotide cyclase"/>
    <property type="match status" value="1"/>
</dbReference>
<feature type="transmembrane region" description="Helical" evidence="3">
    <location>
        <begin position="16"/>
        <end position="35"/>
    </location>
</feature>
<keyword evidence="5" id="KW-0548">Nucleotidyltransferase</keyword>
<evidence type="ECO:0000256" key="2">
    <source>
        <dbReference type="ARBA" id="ARBA00034247"/>
    </source>
</evidence>
<dbReference type="NCBIfam" id="TIGR00254">
    <property type="entry name" value="GGDEF"/>
    <property type="match status" value="1"/>
</dbReference>
<sequence>MDIAAIDSVKVLRENLLKWVCFCFGILASIFTYFNLFVNDFYPLGVLEGIFAVYCFYTFHYARTRKIHTWQPLVLCLCITLLVTLGTYLAAMKNGLFVWSFTLPVLYYLLLGCKHGFYLSLLLACVQTSVFISKPSLAPFSDLNLSLNMSFSYVGIWVIAHIFEASRAQFAQRLENLALYDPLTKTGNRLAMNHYFEVELENKTNLFTMLLDLDYFKKVNDQFGHDVGDQVLVKVASILKEVVNKGRVFRVGGEEFALFIPNSSQQESYQLAEKIRVTLQDCVINVGDREIRLTASIGLAAYRNNDTLKQQLKATDKQLYQAKKGGRNNVSAEQIHYSTNLEQVS</sequence>
<keyword evidence="6" id="KW-1185">Reference proteome</keyword>
<evidence type="ECO:0000313" key="6">
    <source>
        <dbReference type="Proteomes" id="UP001226574"/>
    </source>
</evidence>
<evidence type="ECO:0000313" key="5">
    <source>
        <dbReference type="EMBL" id="MDQ9091708.1"/>
    </source>
</evidence>
<dbReference type="GO" id="GO:0052621">
    <property type="term" value="F:diguanylate cyclase activity"/>
    <property type="evidence" value="ECO:0007669"/>
    <property type="project" value="UniProtKB-EC"/>
</dbReference>
<comment type="catalytic activity">
    <reaction evidence="2">
        <text>2 GTP = 3',3'-c-di-GMP + 2 diphosphate</text>
        <dbReference type="Rhea" id="RHEA:24898"/>
        <dbReference type="ChEBI" id="CHEBI:33019"/>
        <dbReference type="ChEBI" id="CHEBI:37565"/>
        <dbReference type="ChEBI" id="CHEBI:58805"/>
        <dbReference type="EC" id="2.7.7.65"/>
    </reaction>
</comment>
<dbReference type="Pfam" id="PF00990">
    <property type="entry name" value="GGDEF"/>
    <property type="match status" value="1"/>
</dbReference>